<evidence type="ECO:0000256" key="1">
    <source>
        <dbReference type="SAM" id="MobiDB-lite"/>
    </source>
</evidence>
<proteinExistence type="predicted"/>
<feature type="region of interest" description="Disordered" evidence="1">
    <location>
        <begin position="1"/>
        <end position="21"/>
    </location>
</feature>
<organism evidence="2 3">
    <name type="scientific">Rhinolophus ferrumequinum</name>
    <name type="common">Greater horseshoe bat</name>
    <dbReference type="NCBI Taxonomy" id="59479"/>
    <lineage>
        <taxon>Eukaryota</taxon>
        <taxon>Metazoa</taxon>
        <taxon>Chordata</taxon>
        <taxon>Craniata</taxon>
        <taxon>Vertebrata</taxon>
        <taxon>Euteleostomi</taxon>
        <taxon>Mammalia</taxon>
        <taxon>Eutheria</taxon>
        <taxon>Laurasiatheria</taxon>
        <taxon>Chiroptera</taxon>
        <taxon>Yinpterochiroptera</taxon>
        <taxon>Rhinolophoidea</taxon>
        <taxon>Rhinolophidae</taxon>
        <taxon>Rhinolophinae</taxon>
        <taxon>Rhinolophus</taxon>
    </lineage>
</organism>
<sequence length="139" mass="14961">MSNEEGPEDGTSSLTGFPAGTEGTGPLARPGVLALGRFQPGVCVSTMTCDVIQRVASIRGPKHAPSGQGKCILQILERASYQSHSHICLCQVRTGPHWTWDYFKPQPWKTKKCSVYKSGILFGLCDLSSQSPVESPLPS</sequence>
<evidence type="ECO:0000313" key="2">
    <source>
        <dbReference type="EMBL" id="KAF6390418.1"/>
    </source>
</evidence>
<dbReference type="Proteomes" id="UP000585614">
    <property type="component" value="Unassembled WGS sequence"/>
</dbReference>
<comment type="caution">
    <text evidence="2">The sequence shown here is derived from an EMBL/GenBank/DDBJ whole genome shotgun (WGS) entry which is preliminary data.</text>
</comment>
<dbReference type="EMBL" id="JACAGC010000001">
    <property type="protein sequence ID" value="KAF6390418.1"/>
    <property type="molecule type" value="Genomic_DNA"/>
</dbReference>
<protein>
    <submittedName>
        <fullName evidence="2">Uncharacterized protein</fullName>
    </submittedName>
</protein>
<reference evidence="2 3" key="1">
    <citation type="journal article" date="2020" name="Nature">
        <title>Six reference-quality genomes reveal evolution of bat adaptations.</title>
        <authorList>
            <person name="Jebb D."/>
            <person name="Huang Z."/>
            <person name="Pippel M."/>
            <person name="Hughes G.M."/>
            <person name="Lavrichenko K."/>
            <person name="Devanna P."/>
            <person name="Winkler S."/>
            <person name="Jermiin L.S."/>
            <person name="Skirmuntt E.C."/>
            <person name="Katzourakis A."/>
            <person name="Burkitt-Gray L."/>
            <person name="Ray D.A."/>
            <person name="Sullivan K.A.M."/>
            <person name="Roscito J.G."/>
            <person name="Kirilenko B.M."/>
            <person name="Davalos L.M."/>
            <person name="Corthals A.P."/>
            <person name="Power M.L."/>
            <person name="Jones G."/>
            <person name="Ransome R.D."/>
            <person name="Dechmann D.K.N."/>
            <person name="Locatelli A.G."/>
            <person name="Puechmaille S.J."/>
            <person name="Fedrigo O."/>
            <person name="Jarvis E.D."/>
            <person name="Hiller M."/>
            <person name="Vernes S.C."/>
            <person name="Myers E.W."/>
            <person name="Teeling E.C."/>
        </authorList>
    </citation>
    <scope>NUCLEOTIDE SEQUENCE [LARGE SCALE GENOMIC DNA]</scope>
    <source>
        <strain evidence="2">MRhiFer1</strain>
        <tissue evidence="2">Lung</tissue>
    </source>
</reference>
<dbReference type="AlphaFoldDB" id="A0A7J8AVH7"/>
<evidence type="ECO:0000313" key="3">
    <source>
        <dbReference type="Proteomes" id="UP000585614"/>
    </source>
</evidence>
<accession>A0A7J8AVH7</accession>
<gene>
    <name evidence="2" type="ORF">mRhiFer1_007974</name>
</gene>
<name>A0A7J8AVH7_RHIFE</name>